<keyword evidence="1" id="KW-0812">Transmembrane</keyword>
<feature type="transmembrane region" description="Helical" evidence="1">
    <location>
        <begin position="251"/>
        <end position="272"/>
    </location>
</feature>
<name>A0A1X7SV20_AMPQE</name>
<keyword evidence="1" id="KW-1133">Transmembrane helix</keyword>
<dbReference type="AlphaFoldDB" id="A0A1X7SV20"/>
<organism evidence="2">
    <name type="scientific">Amphimedon queenslandica</name>
    <name type="common">Sponge</name>
    <dbReference type="NCBI Taxonomy" id="400682"/>
    <lineage>
        <taxon>Eukaryota</taxon>
        <taxon>Metazoa</taxon>
        <taxon>Porifera</taxon>
        <taxon>Demospongiae</taxon>
        <taxon>Heteroscleromorpha</taxon>
        <taxon>Haplosclerida</taxon>
        <taxon>Niphatidae</taxon>
        <taxon>Amphimedon</taxon>
    </lineage>
</organism>
<keyword evidence="1" id="KW-0472">Membrane</keyword>
<dbReference type="InParanoid" id="A0A1X7SV20"/>
<dbReference type="EnsemblMetazoa" id="Aqu2.1.05946_001">
    <property type="protein sequence ID" value="Aqu2.1.05946_001"/>
    <property type="gene ID" value="Aqu2.1.05946"/>
</dbReference>
<proteinExistence type="predicted"/>
<evidence type="ECO:0000256" key="1">
    <source>
        <dbReference type="SAM" id="Phobius"/>
    </source>
</evidence>
<reference evidence="2" key="1">
    <citation type="submission" date="2017-05" db="UniProtKB">
        <authorList>
            <consortium name="EnsemblMetazoa"/>
        </authorList>
    </citation>
    <scope>IDENTIFICATION</scope>
</reference>
<protein>
    <submittedName>
        <fullName evidence="2">Uncharacterized protein</fullName>
    </submittedName>
</protein>
<dbReference type="OrthoDB" id="6761011at2759"/>
<evidence type="ECO:0000313" key="2">
    <source>
        <dbReference type="EnsemblMetazoa" id="Aqu2.1.05946_001"/>
    </source>
</evidence>
<accession>A0A1X7SV20</accession>
<sequence length="326" mass="36111">NQFNLTHTDIDSTSDAEDICFCDPHTTTSYGNCLHNVKDQHIYPGQALKINVALFGDGYFEAIIPLTDGTVGVYYNINLTLLDQTYIPNTCSLIEYTPKLNQTGYQSNLTIGYFSPSIMQTIKLNFIVKECPIGFRLDKSQGSCTCSQSLSRENVTCDINTLNIIHNGLLWIGTYHTSTPFNANATNPNACIINEDCLLYCSPNPVTFKLNDTHTQCVDNRGHRMCGSCTEGYSLLMGSNKCGQCHNNYTMIAWIALFAVMGVLLVVLLIALNLTVSVGTLNGLLFYANIVKLYEPVFSSKGALPVLSQVISWINLDFGFEICFYN</sequence>